<comment type="caution">
    <text evidence="1">The sequence shown here is derived from an EMBL/GenBank/DDBJ whole genome shotgun (WGS) entry which is preliminary data.</text>
</comment>
<dbReference type="InParanoid" id="A0A1Y2DV40"/>
<reference evidence="1 2" key="1">
    <citation type="submission" date="2016-07" db="EMBL/GenBank/DDBJ databases">
        <title>Pervasive Adenine N6-methylation of Active Genes in Fungi.</title>
        <authorList>
            <consortium name="DOE Joint Genome Institute"/>
            <person name="Mondo S.J."/>
            <person name="Dannebaum R.O."/>
            <person name="Kuo R.C."/>
            <person name="Labutti K."/>
            <person name="Haridas S."/>
            <person name="Kuo A."/>
            <person name="Salamov A."/>
            <person name="Ahrendt S.R."/>
            <person name="Lipzen A."/>
            <person name="Sullivan W."/>
            <person name="Andreopoulos W.B."/>
            <person name="Clum A."/>
            <person name="Lindquist E."/>
            <person name="Daum C."/>
            <person name="Ramamoorthy G.K."/>
            <person name="Gryganskyi A."/>
            <person name="Culley D."/>
            <person name="Magnuson J.K."/>
            <person name="James T.Y."/>
            <person name="O'Malley M.A."/>
            <person name="Stajich J.E."/>
            <person name="Spatafora J.W."/>
            <person name="Visel A."/>
            <person name="Grigoriev I.V."/>
        </authorList>
    </citation>
    <scope>NUCLEOTIDE SEQUENCE [LARGE SCALE GENOMIC DNA]</scope>
    <source>
        <strain evidence="1 2">CBS 129021</strain>
    </source>
</reference>
<gene>
    <name evidence="1" type="ORF">BCR38DRAFT_438903</name>
</gene>
<keyword evidence="2" id="KW-1185">Reference proteome</keyword>
<organism evidence="1 2">
    <name type="scientific">Pseudomassariella vexata</name>
    <dbReference type="NCBI Taxonomy" id="1141098"/>
    <lineage>
        <taxon>Eukaryota</taxon>
        <taxon>Fungi</taxon>
        <taxon>Dikarya</taxon>
        <taxon>Ascomycota</taxon>
        <taxon>Pezizomycotina</taxon>
        <taxon>Sordariomycetes</taxon>
        <taxon>Xylariomycetidae</taxon>
        <taxon>Amphisphaeriales</taxon>
        <taxon>Pseudomassariaceae</taxon>
        <taxon>Pseudomassariella</taxon>
    </lineage>
</organism>
<dbReference type="AlphaFoldDB" id="A0A1Y2DV40"/>
<accession>A0A1Y2DV40</accession>
<dbReference type="Proteomes" id="UP000193689">
    <property type="component" value="Unassembled WGS sequence"/>
</dbReference>
<name>A0A1Y2DV40_9PEZI</name>
<sequence>MADLKPIQDTVYGLEKRISEGAIQRASRGDTAAAGPRAMNGGCEVMPRHEGMAQSLGDFLESSKANEAVRQQLCGEFKTLPSATSRCIPDATLDFVRRFGKGEIKVIDTESQRGEEGVKTRIAVLGKRRGTGSNRGRQLPNHWTWSTSQLRTTQSRETATTVSTRDLYQHFGGSRLVNITTASWRVREAGDIVVIGNGGH</sequence>
<evidence type="ECO:0000313" key="1">
    <source>
        <dbReference type="EMBL" id="ORY62515.1"/>
    </source>
</evidence>
<proteinExistence type="predicted"/>
<dbReference type="GeneID" id="63776810"/>
<dbReference type="EMBL" id="MCFJ01000009">
    <property type="protein sequence ID" value="ORY62515.1"/>
    <property type="molecule type" value="Genomic_DNA"/>
</dbReference>
<dbReference type="RefSeq" id="XP_040714351.1">
    <property type="nucleotide sequence ID" value="XM_040860598.1"/>
</dbReference>
<evidence type="ECO:0000313" key="2">
    <source>
        <dbReference type="Proteomes" id="UP000193689"/>
    </source>
</evidence>
<protein>
    <submittedName>
        <fullName evidence="1">Uncharacterized protein</fullName>
    </submittedName>
</protein>